<dbReference type="AlphaFoldDB" id="A0A8S4NNE3"/>
<evidence type="ECO:0000259" key="4">
    <source>
        <dbReference type="PROSITE" id="PS50026"/>
    </source>
</evidence>
<comment type="caution">
    <text evidence="1">Lacks conserved residue(s) required for the propagation of feature annotation.</text>
</comment>
<dbReference type="Proteomes" id="UP000749559">
    <property type="component" value="Unassembled WGS sequence"/>
</dbReference>
<keyword evidence="1" id="KW-0245">EGF-like domain</keyword>
<keyword evidence="3" id="KW-0732">Signal</keyword>
<gene>
    <name evidence="5" type="ORF">OFUS_LOCUS9767</name>
</gene>
<keyword evidence="6" id="KW-1185">Reference proteome</keyword>
<accession>A0A8S4NNE3</accession>
<dbReference type="SUPFAM" id="SSF57196">
    <property type="entry name" value="EGF/Laminin"/>
    <property type="match status" value="1"/>
</dbReference>
<protein>
    <recommendedName>
        <fullName evidence="4">EGF-like domain-containing protein</fullName>
    </recommendedName>
</protein>
<feature type="chain" id="PRO_5035938545" description="EGF-like domain-containing protein" evidence="3">
    <location>
        <begin position="17"/>
        <end position="227"/>
    </location>
</feature>
<evidence type="ECO:0000313" key="6">
    <source>
        <dbReference type="Proteomes" id="UP000749559"/>
    </source>
</evidence>
<dbReference type="InterPro" id="IPR002049">
    <property type="entry name" value="LE_dom"/>
</dbReference>
<evidence type="ECO:0000313" key="5">
    <source>
        <dbReference type="EMBL" id="CAH1783421.1"/>
    </source>
</evidence>
<keyword evidence="2" id="KW-0175">Coiled coil</keyword>
<feature type="domain" description="EGF-like" evidence="4">
    <location>
        <begin position="172"/>
        <end position="214"/>
    </location>
</feature>
<feature type="coiled-coil region" evidence="2">
    <location>
        <begin position="39"/>
        <end position="73"/>
    </location>
</feature>
<proteinExistence type="predicted"/>
<dbReference type="EMBL" id="CAIIXF020000005">
    <property type="protein sequence ID" value="CAH1783421.1"/>
    <property type="molecule type" value="Genomic_DNA"/>
</dbReference>
<dbReference type="CDD" id="cd00055">
    <property type="entry name" value="EGF_Lam"/>
    <property type="match status" value="1"/>
</dbReference>
<name>A0A8S4NNE3_OWEFU</name>
<keyword evidence="1" id="KW-1015">Disulfide bond</keyword>
<evidence type="ECO:0000256" key="3">
    <source>
        <dbReference type="SAM" id="SignalP"/>
    </source>
</evidence>
<dbReference type="PROSITE" id="PS50026">
    <property type="entry name" value="EGF_3"/>
    <property type="match status" value="1"/>
</dbReference>
<feature type="signal peptide" evidence="3">
    <location>
        <begin position="1"/>
        <end position="16"/>
    </location>
</feature>
<dbReference type="PROSITE" id="PS00022">
    <property type="entry name" value="EGF_1"/>
    <property type="match status" value="1"/>
</dbReference>
<feature type="non-terminal residue" evidence="5">
    <location>
        <position position="1"/>
    </location>
</feature>
<evidence type="ECO:0000256" key="1">
    <source>
        <dbReference type="PROSITE-ProRule" id="PRU00076"/>
    </source>
</evidence>
<evidence type="ECO:0000256" key="2">
    <source>
        <dbReference type="SAM" id="Coils"/>
    </source>
</evidence>
<feature type="disulfide bond" evidence="1">
    <location>
        <begin position="204"/>
        <end position="213"/>
    </location>
</feature>
<dbReference type="InterPro" id="IPR000742">
    <property type="entry name" value="EGF"/>
</dbReference>
<comment type="caution">
    <text evidence="5">The sequence shown here is derived from an EMBL/GenBank/DDBJ whole genome shotgun (WGS) entry which is preliminary data.</text>
</comment>
<feature type="disulfide bond" evidence="1">
    <location>
        <begin position="185"/>
        <end position="202"/>
    </location>
</feature>
<sequence>MMYLAILITSLMAIKAQRTTVEDSCQQKLSFGTCKTETNAQMEMVILKQKSHIEELEEKYASLKKEYLNMLEHQVRVFTHQEDMDSDLGKRLDVVEKHLNITRCACSVNKAMDSRVGTTRLTDLFSCGSQVIFSCSEETEPTFVEPVYVQTCIDGKWLPDFEGDPWCLAYTKENPCEEFVKRDLCKEGSWCTIDGETSDAQCQCRPNFEGRFCDEPTDNYCSMIDCH</sequence>
<organism evidence="5 6">
    <name type="scientific">Owenia fusiformis</name>
    <name type="common">Polychaete worm</name>
    <dbReference type="NCBI Taxonomy" id="6347"/>
    <lineage>
        <taxon>Eukaryota</taxon>
        <taxon>Metazoa</taxon>
        <taxon>Spiralia</taxon>
        <taxon>Lophotrochozoa</taxon>
        <taxon>Annelida</taxon>
        <taxon>Polychaeta</taxon>
        <taxon>Sedentaria</taxon>
        <taxon>Canalipalpata</taxon>
        <taxon>Sabellida</taxon>
        <taxon>Oweniida</taxon>
        <taxon>Oweniidae</taxon>
        <taxon>Owenia</taxon>
    </lineage>
</organism>
<reference evidence="5" key="1">
    <citation type="submission" date="2022-03" db="EMBL/GenBank/DDBJ databases">
        <authorList>
            <person name="Martin C."/>
        </authorList>
    </citation>
    <scope>NUCLEOTIDE SEQUENCE</scope>
</reference>